<sequence length="443" mass="48544">MLALWRFVVYEALSSIQADGSNQLTCIDTETKKLLAMLETDARSLCIIEELGTPCSAVEFPSSILDHESEAKVAQAVDSEKVLAIWEYVSTILNGSMANHKLGIPSSIEDVNGTLLTIEVNEITHMLEDSSQMFVFSPEATEIIDRDDPLSMHLFEESLRDEHLHSMFLDSQQLVDVTESQLFRYSSDSVGFESSRVLWSAPGVYQTPAESPTHTPVGSFMRRMEHTPFETPLSSSSDILSTSRLNIPRSQPSLANNTPLAPGLQCGTSSEDKKLLVLADETPMAHSSSPKRKLDFFVPETPLPTRGSRQLLPDTPTHDSITNATPVLRKTASADGTWAVPETPAVGSKLLLDNSNHDSPMCAAAPIQRHHGFRPLAMADDYKSNKAQPPRKRGRRGSLVMPRPLPLIMTSEASDLRINPLCVYKSNSSGDDSVAVGNSKSKK</sequence>
<proteinExistence type="predicted"/>
<gene>
    <name evidence="2" type="ORF">COEREDRAFT_92658</name>
</gene>
<organism evidence="2 3">
    <name type="scientific">Coemansia reversa (strain ATCC 12441 / NRRL 1564)</name>
    <dbReference type="NCBI Taxonomy" id="763665"/>
    <lineage>
        <taxon>Eukaryota</taxon>
        <taxon>Fungi</taxon>
        <taxon>Fungi incertae sedis</taxon>
        <taxon>Zoopagomycota</taxon>
        <taxon>Kickxellomycotina</taxon>
        <taxon>Kickxellomycetes</taxon>
        <taxon>Kickxellales</taxon>
        <taxon>Kickxellaceae</taxon>
        <taxon>Coemansia</taxon>
    </lineage>
</organism>
<feature type="compositionally biased region" description="Polar residues" evidence="1">
    <location>
        <begin position="248"/>
        <end position="259"/>
    </location>
</feature>
<keyword evidence="3" id="KW-1185">Reference proteome</keyword>
<evidence type="ECO:0000256" key="1">
    <source>
        <dbReference type="SAM" id="MobiDB-lite"/>
    </source>
</evidence>
<reference evidence="2 3" key="1">
    <citation type="journal article" date="2015" name="Genome Biol. Evol.">
        <title>Phylogenomic analyses indicate that early fungi evolved digesting cell walls of algal ancestors of land plants.</title>
        <authorList>
            <person name="Chang Y."/>
            <person name="Wang S."/>
            <person name="Sekimoto S."/>
            <person name="Aerts A.L."/>
            <person name="Choi C."/>
            <person name="Clum A."/>
            <person name="LaButti K.M."/>
            <person name="Lindquist E.A."/>
            <person name="Yee Ngan C."/>
            <person name="Ohm R.A."/>
            <person name="Salamov A.A."/>
            <person name="Grigoriev I.V."/>
            <person name="Spatafora J.W."/>
            <person name="Berbee M.L."/>
        </authorList>
    </citation>
    <scope>NUCLEOTIDE SEQUENCE [LARGE SCALE GENOMIC DNA]</scope>
    <source>
        <strain evidence="2 3">NRRL 1564</strain>
    </source>
</reference>
<dbReference type="EMBL" id="KZ303500">
    <property type="protein sequence ID" value="PIA16389.1"/>
    <property type="molecule type" value="Genomic_DNA"/>
</dbReference>
<feature type="region of interest" description="Disordered" evidence="1">
    <location>
        <begin position="380"/>
        <end position="403"/>
    </location>
</feature>
<feature type="region of interest" description="Disordered" evidence="1">
    <location>
        <begin position="248"/>
        <end position="267"/>
    </location>
</feature>
<accession>A0A2G5BBJ9</accession>
<protein>
    <submittedName>
        <fullName evidence="2">Uncharacterized protein</fullName>
    </submittedName>
</protein>
<dbReference type="Proteomes" id="UP000242474">
    <property type="component" value="Unassembled WGS sequence"/>
</dbReference>
<feature type="region of interest" description="Disordered" evidence="1">
    <location>
        <begin position="303"/>
        <end position="322"/>
    </location>
</feature>
<dbReference type="OrthoDB" id="5574777at2759"/>
<dbReference type="AlphaFoldDB" id="A0A2G5BBJ9"/>
<evidence type="ECO:0000313" key="3">
    <source>
        <dbReference type="Proteomes" id="UP000242474"/>
    </source>
</evidence>
<name>A0A2G5BBJ9_COERN</name>
<evidence type="ECO:0000313" key="2">
    <source>
        <dbReference type="EMBL" id="PIA16389.1"/>
    </source>
</evidence>